<keyword evidence="1" id="KW-0812">Transmembrane</keyword>
<evidence type="ECO:0000256" key="1">
    <source>
        <dbReference type="SAM" id="Phobius"/>
    </source>
</evidence>
<feature type="transmembrane region" description="Helical" evidence="1">
    <location>
        <begin position="32"/>
        <end position="54"/>
    </location>
</feature>
<dbReference type="PANTHER" id="PTHR33710:SF13">
    <property type="entry name" value="ENDONUCLEASE_EXONUCLEASE_PHOSPHATASE FAMILY PROTEIN"/>
    <property type="match status" value="1"/>
</dbReference>
<gene>
    <name evidence="2" type="ORF">DM860_018003</name>
</gene>
<keyword evidence="1" id="KW-1133">Transmembrane helix</keyword>
<dbReference type="EMBL" id="NQVE01000201">
    <property type="protein sequence ID" value="RAL39175.1"/>
    <property type="molecule type" value="Genomic_DNA"/>
</dbReference>
<name>A0A328D096_9ASTE</name>
<evidence type="ECO:0000313" key="2">
    <source>
        <dbReference type="EMBL" id="RAL39175.1"/>
    </source>
</evidence>
<dbReference type="PANTHER" id="PTHR33710">
    <property type="entry name" value="BNAC02G09200D PROTEIN"/>
    <property type="match status" value="1"/>
</dbReference>
<protein>
    <recommendedName>
        <fullName evidence="4">Endonuclease/exonuclease/phosphatase domain-containing protein</fullName>
    </recommendedName>
</protein>
<reference evidence="2 3" key="1">
    <citation type="submission" date="2018-06" db="EMBL/GenBank/DDBJ databases">
        <title>The Genome of Cuscuta australis (Dodder) Provides Insight into the Evolution of Plant Parasitism.</title>
        <authorList>
            <person name="Liu H."/>
        </authorList>
    </citation>
    <scope>NUCLEOTIDE SEQUENCE [LARGE SCALE GENOMIC DNA]</scope>
    <source>
        <strain evidence="3">cv. Yunnan</strain>
        <tissue evidence="2">Vines</tissue>
    </source>
</reference>
<organism evidence="2 3">
    <name type="scientific">Cuscuta australis</name>
    <dbReference type="NCBI Taxonomy" id="267555"/>
    <lineage>
        <taxon>Eukaryota</taxon>
        <taxon>Viridiplantae</taxon>
        <taxon>Streptophyta</taxon>
        <taxon>Embryophyta</taxon>
        <taxon>Tracheophyta</taxon>
        <taxon>Spermatophyta</taxon>
        <taxon>Magnoliopsida</taxon>
        <taxon>eudicotyledons</taxon>
        <taxon>Gunneridae</taxon>
        <taxon>Pentapetalae</taxon>
        <taxon>asterids</taxon>
        <taxon>lamiids</taxon>
        <taxon>Solanales</taxon>
        <taxon>Convolvulaceae</taxon>
        <taxon>Cuscuteae</taxon>
        <taxon>Cuscuta</taxon>
        <taxon>Cuscuta subgen. Grammica</taxon>
        <taxon>Cuscuta sect. Cleistogrammica</taxon>
    </lineage>
</organism>
<dbReference type="Proteomes" id="UP000249390">
    <property type="component" value="Unassembled WGS sequence"/>
</dbReference>
<keyword evidence="1" id="KW-0472">Membrane</keyword>
<keyword evidence="3" id="KW-1185">Reference proteome</keyword>
<dbReference type="SUPFAM" id="SSF56219">
    <property type="entry name" value="DNase I-like"/>
    <property type="match status" value="1"/>
</dbReference>
<proteinExistence type="predicted"/>
<accession>A0A328D096</accession>
<dbReference type="InterPro" id="IPR036691">
    <property type="entry name" value="Endo/exonu/phosph_ase_sf"/>
</dbReference>
<evidence type="ECO:0000313" key="3">
    <source>
        <dbReference type="Proteomes" id="UP000249390"/>
    </source>
</evidence>
<dbReference type="AlphaFoldDB" id="A0A328D096"/>
<comment type="caution">
    <text evidence="2">The sequence shown here is derived from an EMBL/GenBank/DDBJ whole genome shotgun (WGS) entry which is preliminary data.</text>
</comment>
<evidence type="ECO:0008006" key="4">
    <source>
        <dbReference type="Google" id="ProtNLM"/>
    </source>
</evidence>
<sequence length="424" mass="47445">MVFQHSTINVGFFGTVMPSSSLKFKKVIKLQLVFLLMFSINPLFTSAQFMASIIELKDLISGTLSLTTIQFIYPGLWEGILMLLPRSWNIRGPAPLVVERSKGRVLRRLDRVLINQAFMDIFSEIYLNHLSKTSSGHKALLLDCITNNYSGPKPFRFINVWTMDATFKDLIRDYWGSTSTALTAACRRTPAATAGHHRTLATTAGLRPPPLASGATAVAGRHLRPPATTAGRRTPAAAACHCWINDQLQPNWETKSDSSSILEEPPAYVCHSDGGENDKPFITSPPPIPFHLDIGRCSKQSISFPKHRKPKKDINSTFTWSGVRSQGRTWHRLDRVLIHLDLLAFFQDVELHHLAKANSDHKPILLHCNDQIPNTLKPFRFLNTWTLHESFLHTVKLTWENSPTIGGSHQALPEPVPSSSYSLS</sequence>
<dbReference type="Gene3D" id="3.60.10.10">
    <property type="entry name" value="Endonuclease/exonuclease/phosphatase"/>
    <property type="match status" value="1"/>
</dbReference>